<dbReference type="Gene3D" id="3.90.320.10">
    <property type="match status" value="1"/>
</dbReference>
<dbReference type="PANTHER" id="PTHR31340:SF3">
    <property type="entry name" value="MITOCHONDRIAL GENOME MAINTENANCE EXONUCLEASE 1"/>
    <property type="match status" value="1"/>
</dbReference>
<dbReference type="GO" id="GO:0008297">
    <property type="term" value="F:single-stranded DNA exodeoxyribonuclease activity"/>
    <property type="evidence" value="ECO:0007669"/>
    <property type="project" value="TreeGrafter"/>
</dbReference>
<evidence type="ECO:0000313" key="1">
    <source>
        <dbReference type="EMBL" id="CBY35753.1"/>
    </source>
</evidence>
<protein>
    <recommendedName>
        <fullName evidence="2">Mitochondrial genome maintenance exonuclease 1</fullName>
    </recommendedName>
</protein>
<dbReference type="InterPro" id="IPR011604">
    <property type="entry name" value="PDDEXK-like_dom_sf"/>
</dbReference>
<dbReference type="GO" id="GO:0005739">
    <property type="term" value="C:mitochondrion"/>
    <property type="evidence" value="ECO:0007669"/>
    <property type="project" value="TreeGrafter"/>
</dbReference>
<dbReference type="Proteomes" id="UP000011014">
    <property type="component" value="Unassembled WGS sequence"/>
</dbReference>
<dbReference type="AlphaFoldDB" id="E4YJU2"/>
<evidence type="ECO:0008006" key="2">
    <source>
        <dbReference type="Google" id="ProtNLM"/>
    </source>
</evidence>
<dbReference type="GO" id="GO:0006264">
    <property type="term" value="P:mitochondrial DNA replication"/>
    <property type="evidence" value="ECO:0007669"/>
    <property type="project" value="TreeGrafter"/>
</dbReference>
<dbReference type="EMBL" id="FN654672">
    <property type="protein sequence ID" value="CBY35753.1"/>
    <property type="molecule type" value="Genomic_DNA"/>
</dbReference>
<proteinExistence type="predicted"/>
<dbReference type="PANTHER" id="PTHR31340">
    <property type="entry name" value="MITOCHONDRIAL GENOME MAINTENANCE EXONUCLEASE 1"/>
    <property type="match status" value="1"/>
</dbReference>
<reference evidence="1" key="1">
    <citation type="journal article" date="2010" name="Science">
        <title>Plasticity of animal genome architecture unmasked by rapid evolution of a pelagic tunicate.</title>
        <authorList>
            <person name="Denoeud F."/>
            <person name="Henriet S."/>
            <person name="Mungpakdee S."/>
            <person name="Aury J.M."/>
            <person name="Da Silva C."/>
            <person name="Brinkmann H."/>
            <person name="Mikhaleva J."/>
            <person name="Olsen L.C."/>
            <person name="Jubin C."/>
            <person name="Canestro C."/>
            <person name="Bouquet J.M."/>
            <person name="Danks G."/>
            <person name="Poulain J."/>
            <person name="Campsteijn C."/>
            <person name="Adamski M."/>
            <person name="Cross I."/>
            <person name="Yadetie F."/>
            <person name="Muffato M."/>
            <person name="Louis A."/>
            <person name="Butcher S."/>
            <person name="Tsagkogeorga G."/>
            <person name="Konrad A."/>
            <person name="Singh S."/>
            <person name="Jensen M.F."/>
            <person name="Cong E.H."/>
            <person name="Eikeseth-Otteraa H."/>
            <person name="Noel B."/>
            <person name="Anthouard V."/>
            <person name="Porcel B.M."/>
            <person name="Kachouri-Lafond R."/>
            <person name="Nishino A."/>
            <person name="Ugolini M."/>
            <person name="Chourrout P."/>
            <person name="Nishida H."/>
            <person name="Aasland R."/>
            <person name="Huzurbazar S."/>
            <person name="Westhof E."/>
            <person name="Delsuc F."/>
            <person name="Lehrach H."/>
            <person name="Reinhardt R."/>
            <person name="Weissenbach J."/>
            <person name="Roy S.W."/>
            <person name="Artiguenave F."/>
            <person name="Postlethwait J.H."/>
            <person name="Manak J.R."/>
            <person name="Thompson E.M."/>
            <person name="Jaillon O."/>
            <person name="Du Pasquier L."/>
            <person name="Boudinot P."/>
            <person name="Liberles D.A."/>
            <person name="Volff J.N."/>
            <person name="Philippe H."/>
            <person name="Lenhard B."/>
            <person name="Roest Crollius H."/>
            <person name="Wincker P."/>
            <person name="Chourrout D."/>
        </authorList>
    </citation>
    <scope>NUCLEOTIDE SEQUENCE [LARGE SCALE GENOMIC DNA]</scope>
</reference>
<accession>E4YJU2</accession>
<name>E4YJU2_OIKDI</name>
<gene>
    <name evidence="1" type="ORF">GSOID_T00027587001</name>
</gene>
<organism evidence="1">
    <name type="scientific">Oikopleura dioica</name>
    <name type="common">Tunicate</name>
    <dbReference type="NCBI Taxonomy" id="34765"/>
    <lineage>
        <taxon>Eukaryota</taxon>
        <taxon>Metazoa</taxon>
        <taxon>Chordata</taxon>
        <taxon>Tunicata</taxon>
        <taxon>Appendicularia</taxon>
        <taxon>Copelata</taxon>
        <taxon>Oikopleuridae</taxon>
        <taxon>Oikopleura</taxon>
    </lineage>
</organism>
<sequence length="312" mass="35756">MIRIANRCSSVLKRPLETLKDWEAVLHEMEKLVYANGHGHLLPHPKNGKKENLEIPALDVLKSVKIKERLALNGNPLLKPGTLRAASLGEDKRIGVTSILNKTMSDNQREVLRRWRQRMIEEMGESGFKKYQQDLLKHGTKTHSLIESFAKDEPEMFDKTYAAADEDVLAFWKSVEPVLKNGDVVIKESEYRIENAQLPYTGIADSIVTRLRKISSLYVSKSSYIPKFGWCIIDWKTSQKRKTRLSQCFDEPLQIAAYAGALGLNKGALVKIYKDRPCDIIVITPDEMKLYWKLFLERFEKYTSINGLISSR</sequence>